<dbReference type="GO" id="GO:0006269">
    <property type="term" value="P:DNA replication, synthesis of primer"/>
    <property type="evidence" value="ECO:0007669"/>
    <property type="project" value="TreeGrafter"/>
</dbReference>
<protein>
    <submittedName>
        <fullName evidence="1">Putative DNA primase</fullName>
    </submittedName>
</protein>
<dbReference type="GO" id="GO:0005737">
    <property type="term" value="C:cytoplasm"/>
    <property type="evidence" value="ECO:0007669"/>
    <property type="project" value="TreeGrafter"/>
</dbReference>
<proteinExistence type="predicted"/>
<accession>A0A6M3LI92</accession>
<dbReference type="InterPro" id="IPR050219">
    <property type="entry name" value="DnaG_primase"/>
</dbReference>
<sequence length="303" mass="34123">MSGFDPDFPIDVLSFLEDNDIPFRTEGKNISQGWIGITCPYPDCSDPSFHCGIHLQSGTHNCWICGGKGRMVHLVKILLDISYSKAKSLLEKYPATVALEETEEKPEVQSITLDHFDTFLPALPRDYLISRDFDPDLIQRKYSIRFCYTTGKFAYRIIIPVILNGQIVNFTARDVTGIQEPKYKNLSNEKAVIPIKSCLYNLDSVKNDVIICEGVTDVWRVGNGAIATMGTEYTSAQLELLMEKEVRRAFVLYDTDANKKAEKLANTLSAFIPHVEVITLDEGDPAELSEKEVRRLLTAIKFS</sequence>
<dbReference type="GO" id="GO:0008270">
    <property type="term" value="F:zinc ion binding"/>
    <property type="evidence" value="ECO:0007669"/>
    <property type="project" value="InterPro"/>
</dbReference>
<dbReference type="InterPro" id="IPR034151">
    <property type="entry name" value="TOPRIM_DnaG_bac"/>
</dbReference>
<gene>
    <name evidence="1" type="ORF">MM415B04479_0013</name>
</gene>
<evidence type="ECO:0000313" key="1">
    <source>
        <dbReference type="EMBL" id="QJA92781.1"/>
    </source>
</evidence>
<dbReference type="EMBL" id="MT143095">
    <property type="protein sequence ID" value="QJA92781.1"/>
    <property type="molecule type" value="Genomic_DNA"/>
</dbReference>
<dbReference type="PANTHER" id="PTHR30313">
    <property type="entry name" value="DNA PRIMASE"/>
    <property type="match status" value="1"/>
</dbReference>
<dbReference type="Gene3D" id="3.40.1360.10">
    <property type="match status" value="1"/>
</dbReference>
<reference evidence="1" key="1">
    <citation type="submission" date="2020-03" db="EMBL/GenBank/DDBJ databases">
        <title>The deep terrestrial virosphere.</title>
        <authorList>
            <person name="Holmfeldt K."/>
            <person name="Nilsson E."/>
            <person name="Simone D."/>
            <person name="Lopez-Fernandez M."/>
            <person name="Wu X."/>
            <person name="de Brujin I."/>
            <person name="Lundin D."/>
            <person name="Andersson A."/>
            <person name="Bertilsson S."/>
            <person name="Dopson M."/>
        </authorList>
    </citation>
    <scope>NUCLEOTIDE SEQUENCE</scope>
    <source>
        <strain evidence="1">MM415B04479</strain>
    </source>
</reference>
<dbReference type="InterPro" id="IPR036977">
    <property type="entry name" value="DNA_primase_Znf_CHC2"/>
</dbReference>
<dbReference type="Gene3D" id="3.90.580.10">
    <property type="entry name" value="Zinc finger, CHC2-type domain"/>
    <property type="match status" value="1"/>
</dbReference>
<name>A0A6M3LI92_9ZZZZ</name>
<dbReference type="PANTHER" id="PTHR30313:SF2">
    <property type="entry name" value="DNA PRIMASE"/>
    <property type="match status" value="1"/>
</dbReference>
<dbReference type="CDD" id="cd03364">
    <property type="entry name" value="TOPRIM_DnaG_primases"/>
    <property type="match status" value="1"/>
</dbReference>
<dbReference type="AlphaFoldDB" id="A0A6M3LI92"/>
<dbReference type="GO" id="GO:0003677">
    <property type="term" value="F:DNA binding"/>
    <property type="evidence" value="ECO:0007669"/>
    <property type="project" value="InterPro"/>
</dbReference>
<organism evidence="1">
    <name type="scientific">viral metagenome</name>
    <dbReference type="NCBI Taxonomy" id="1070528"/>
    <lineage>
        <taxon>unclassified sequences</taxon>
        <taxon>metagenomes</taxon>
        <taxon>organismal metagenomes</taxon>
    </lineage>
</organism>
<dbReference type="SUPFAM" id="SSF56731">
    <property type="entry name" value="DNA primase core"/>
    <property type="match status" value="1"/>
</dbReference>